<sequence>MNIRFFQVDAFTNKAFCGNPAGVCLLEGPLTDETMRAIAAENNLSETAFLLRQQDGYSLRWFTPTVEIALCGHATLASAHVLWTNGLETPGSTLHFHTRHSGLLTADSKDNRIELNFPARSYEPVVLPTALRQLFANNYVNAVYSHDRYIIELPSADAVATFVPDFHLLESYRVVITARGDENTPYDFVSRYFAVPLGVQEDPVTGSAHCGLAPYWADKLGKTSFSAYQASARGGELTVILQNDRVLLQGEAVTVISGTFHVNHQ</sequence>
<dbReference type="OrthoDB" id="9788221at2"/>
<reference evidence="4 5" key="1">
    <citation type="submission" date="2018-05" db="EMBL/GenBank/DDBJ databases">
        <title>Chitinophaga sp. K3CV102501T nov., isolated from isolated from a monsoon evergreen broad-leaved forest soil.</title>
        <authorList>
            <person name="Lv Y."/>
        </authorList>
    </citation>
    <scope>NUCLEOTIDE SEQUENCE [LARGE SCALE GENOMIC DNA]</scope>
    <source>
        <strain evidence="4 5">GDMCC 1.1325</strain>
    </source>
</reference>
<evidence type="ECO:0000256" key="3">
    <source>
        <dbReference type="PIRSR" id="PIRSR016184-1"/>
    </source>
</evidence>
<dbReference type="AlphaFoldDB" id="A0A365XZI1"/>
<keyword evidence="5" id="KW-1185">Reference proteome</keyword>
<name>A0A365XZI1_9BACT</name>
<dbReference type="RefSeq" id="WP_113613674.1">
    <property type="nucleotide sequence ID" value="NZ_QFFJ01000001.1"/>
</dbReference>
<gene>
    <name evidence="4" type="ORF">DF182_00170</name>
</gene>
<protein>
    <submittedName>
        <fullName evidence="4">PhzF family phenazine biosynthesis protein</fullName>
    </submittedName>
</protein>
<organism evidence="4 5">
    <name type="scientific">Chitinophaga flava</name>
    <dbReference type="NCBI Taxonomy" id="2259036"/>
    <lineage>
        <taxon>Bacteria</taxon>
        <taxon>Pseudomonadati</taxon>
        <taxon>Bacteroidota</taxon>
        <taxon>Chitinophagia</taxon>
        <taxon>Chitinophagales</taxon>
        <taxon>Chitinophagaceae</taxon>
        <taxon>Chitinophaga</taxon>
    </lineage>
</organism>
<dbReference type="Pfam" id="PF02567">
    <property type="entry name" value="PhzC-PhzF"/>
    <property type="match status" value="1"/>
</dbReference>
<dbReference type="PANTHER" id="PTHR13774">
    <property type="entry name" value="PHENAZINE BIOSYNTHESIS PROTEIN"/>
    <property type="match status" value="1"/>
</dbReference>
<accession>A0A365XZI1</accession>
<dbReference type="EMBL" id="QFFJ01000001">
    <property type="protein sequence ID" value="RBL91074.1"/>
    <property type="molecule type" value="Genomic_DNA"/>
</dbReference>
<dbReference type="NCBIfam" id="TIGR00654">
    <property type="entry name" value="PhzF_family"/>
    <property type="match status" value="1"/>
</dbReference>
<proteinExistence type="inferred from homology"/>
<dbReference type="Proteomes" id="UP000253410">
    <property type="component" value="Unassembled WGS sequence"/>
</dbReference>
<dbReference type="GO" id="GO:0005737">
    <property type="term" value="C:cytoplasm"/>
    <property type="evidence" value="ECO:0007669"/>
    <property type="project" value="TreeGrafter"/>
</dbReference>
<evidence type="ECO:0000313" key="5">
    <source>
        <dbReference type="Proteomes" id="UP000253410"/>
    </source>
</evidence>
<evidence type="ECO:0000256" key="2">
    <source>
        <dbReference type="ARBA" id="ARBA00023235"/>
    </source>
</evidence>
<dbReference type="PANTHER" id="PTHR13774:SF17">
    <property type="entry name" value="PHENAZINE BIOSYNTHESIS-LIKE DOMAIN-CONTAINING PROTEIN"/>
    <property type="match status" value="1"/>
</dbReference>
<keyword evidence="2" id="KW-0413">Isomerase</keyword>
<dbReference type="GO" id="GO:0016853">
    <property type="term" value="F:isomerase activity"/>
    <property type="evidence" value="ECO:0007669"/>
    <property type="project" value="UniProtKB-KW"/>
</dbReference>
<evidence type="ECO:0000256" key="1">
    <source>
        <dbReference type="ARBA" id="ARBA00008270"/>
    </source>
</evidence>
<feature type="active site" evidence="3">
    <location>
        <position position="46"/>
    </location>
</feature>
<dbReference type="PIRSF" id="PIRSF016184">
    <property type="entry name" value="PhzC_PhzF"/>
    <property type="match status" value="1"/>
</dbReference>
<comment type="similarity">
    <text evidence="1">Belongs to the PhzF family.</text>
</comment>
<dbReference type="InterPro" id="IPR003719">
    <property type="entry name" value="Phenazine_PhzF-like"/>
</dbReference>
<comment type="caution">
    <text evidence="4">The sequence shown here is derived from an EMBL/GenBank/DDBJ whole genome shotgun (WGS) entry which is preliminary data.</text>
</comment>
<evidence type="ECO:0000313" key="4">
    <source>
        <dbReference type="EMBL" id="RBL91074.1"/>
    </source>
</evidence>
<dbReference type="SUPFAM" id="SSF54506">
    <property type="entry name" value="Diaminopimelate epimerase-like"/>
    <property type="match status" value="1"/>
</dbReference>
<dbReference type="Gene3D" id="3.10.310.10">
    <property type="entry name" value="Diaminopimelate Epimerase, Chain A, domain 1"/>
    <property type="match status" value="2"/>
</dbReference>